<dbReference type="Proteomes" id="UP000295184">
    <property type="component" value="Unassembled WGS sequence"/>
</dbReference>
<name>A0A4R1QQX1_9FIRM</name>
<proteinExistence type="predicted"/>
<dbReference type="STRING" id="1650663.GCA_001486665_01316"/>
<comment type="caution">
    <text evidence="1">The sequence shown here is derived from an EMBL/GenBank/DDBJ whole genome shotgun (WGS) entry which is preliminary data.</text>
</comment>
<dbReference type="AlphaFoldDB" id="A0A4R1QQX1"/>
<evidence type="ECO:0000313" key="2">
    <source>
        <dbReference type="Proteomes" id="UP000295184"/>
    </source>
</evidence>
<accession>A0A4R1QQX1</accession>
<protein>
    <submittedName>
        <fullName evidence="1">Uncharacterized protein</fullName>
    </submittedName>
</protein>
<dbReference type="EMBL" id="SLUM01000017">
    <property type="protein sequence ID" value="TCL55303.1"/>
    <property type="molecule type" value="Genomic_DNA"/>
</dbReference>
<sequence length="364" mass="40972">MKELFPIEADNLPIEVKQGTMPIPAEGKRLYITQDTKGVDFHALLGQIVQCVNMSEILAEIKAGTQYVVQIPAEFQAAYESGEMFIMENMKTGRKWPSLMKIAEDGKHQVVTPLPIAEQAIVQGNPVQELANSHHNMLMQQQVARLTEMVERTYRVVEQIKHGQMDDRIGLLEAGKNGLILAMSMPEGEERNRQIDSSRQNLLVAQAQIEKTLERRAGEFEPLPKAAPARFMREVIHSGYLAEKRRDVQEMQDYYDLYLQATKLLAASYALCGNLETAEQTFRLSESTIRSIDFSKVETIRYQHKGLTDMFYSAPAGYIATERDVCLEAAKHYDYVALEVSGEKLLEVLGNGQAEAVQEAGTEE</sequence>
<dbReference type="RefSeq" id="WP_058963774.1">
    <property type="nucleotide sequence ID" value="NZ_CABKVM010000015.1"/>
</dbReference>
<reference evidence="1 2" key="1">
    <citation type="submission" date="2019-03" db="EMBL/GenBank/DDBJ databases">
        <title>Genomic Encyclopedia of Type Strains, Phase IV (KMG-IV): sequencing the most valuable type-strain genomes for metagenomic binning, comparative biology and taxonomic classification.</title>
        <authorList>
            <person name="Goeker M."/>
        </authorList>
    </citation>
    <scope>NUCLEOTIDE SEQUENCE [LARGE SCALE GENOMIC DNA]</scope>
    <source>
        <strain evidence="1 2">DSM 100451</strain>
    </source>
</reference>
<organism evidence="1 2">
    <name type="scientific">Allofournierella massiliensis</name>
    <dbReference type="NCBI Taxonomy" id="1650663"/>
    <lineage>
        <taxon>Bacteria</taxon>
        <taxon>Bacillati</taxon>
        <taxon>Bacillota</taxon>
        <taxon>Clostridia</taxon>
        <taxon>Eubacteriales</taxon>
        <taxon>Oscillospiraceae</taxon>
        <taxon>Allofournierella</taxon>
    </lineage>
</organism>
<evidence type="ECO:0000313" key="1">
    <source>
        <dbReference type="EMBL" id="TCL55303.1"/>
    </source>
</evidence>
<gene>
    <name evidence="1" type="ORF">EDD77_11732</name>
</gene>
<dbReference type="OrthoDB" id="1837920at2"/>